<dbReference type="EMBL" id="JAMBOP010000012">
    <property type="protein sequence ID" value="MCM3736450.1"/>
    <property type="molecule type" value="Genomic_DNA"/>
</dbReference>
<protein>
    <submittedName>
        <fullName evidence="1">Uncharacterized protein</fullName>
    </submittedName>
</protein>
<comment type="caution">
    <text evidence="1">The sequence shown here is derived from an EMBL/GenBank/DDBJ whole genome shotgun (WGS) entry which is preliminary data.</text>
</comment>
<evidence type="ECO:0000313" key="1">
    <source>
        <dbReference type="EMBL" id="MCM3736450.1"/>
    </source>
</evidence>
<sequence length="55" mass="6746">MSLKEFYDEMYLSLLKEGYKLHEIDAMDICYYIKLLNKNMEKKEKKRTGYIDQVM</sequence>
<organism evidence="1 2">
    <name type="scientific">Bacillus cytotoxicus</name>
    <dbReference type="NCBI Taxonomy" id="580165"/>
    <lineage>
        <taxon>Bacteria</taxon>
        <taxon>Bacillati</taxon>
        <taxon>Bacillota</taxon>
        <taxon>Bacilli</taxon>
        <taxon>Bacillales</taxon>
        <taxon>Bacillaceae</taxon>
        <taxon>Bacillus</taxon>
        <taxon>Bacillus cereus group</taxon>
    </lineage>
</organism>
<keyword evidence="2" id="KW-1185">Reference proteome</keyword>
<gene>
    <name evidence="1" type="ORF">M3215_11600</name>
</gene>
<dbReference type="Proteomes" id="UP001202289">
    <property type="component" value="Unassembled WGS sequence"/>
</dbReference>
<proteinExistence type="predicted"/>
<name>A0ACC6A6D5_9BACI</name>
<evidence type="ECO:0000313" key="2">
    <source>
        <dbReference type="Proteomes" id="UP001202289"/>
    </source>
</evidence>
<reference evidence="1" key="1">
    <citation type="submission" date="2022-05" db="EMBL/GenBank/DDBJ databases">
        <title>Comparative Genomics of Spacecraft Associated Microbes.</title>
        <authorList>
            <person name="Tran M.T."/>
            <person name="Wright A."/>
            <person name="Seuylemezian A."/>
            <person name="Eisen J."/>
            <person name="Coil D."/>
        </authorList>
    </citation>
    <scope>NUCLEOTIDE SEQUENCE</scope>
    <source>
        <strain evidence="1">FAIRING 10M-2.2</strain>
    </source>
</reference>
<accession>A0ACC6A6D5</accession>